<protein>
    <submittedName>
        <fullName evidence="2">Uncharacterized protein</fullName>
    </submittedName>
</protein>
<reference evidence="2" key="1">
    <citation type="submission" date="2022-07" db="EMBL/GenBank/DDBJ databases">
        <title>Genome Sequence of Agrocybe chaxingu.</title>
        <authorList>
            <person name="Buettner E."/>
        </authorList>
    </citation>
    <scope>NUCLEOTIDE SEQUENCE</scope>
    <source>
        <strain evidence="2">MP-N11</strain>
    </source>
</reference>
<gene>
    <name evidence="2" type="ORF">NLJ89_g1040</name>
</gene>
<feature type="region of interest" description="Disordered" evidence="1">
    <location>
        <begin position="145"/>
        <end position="271"/>
    </location>
</feature>
<organism evidence="2 3">
    <name type="scientific">Agrocybe chaxingu</name>
    <dbReference type="NCBI Taxonomy" id="84603"/>
    <lineage>
        <taxon>Eukaryota</taxon>
        <taxon>Fungi</taxon>
        <taxon>Dikarya</taxon>
        <taxon>Basidiomycota</taxon>
        <taxon>Agaricomycotina</taxon>
        <taxon>Agaricomycetes</taxon>
        <taxon>Agaricomycetidae</taxon>
        <taxon>Agaricales</taxon>
        <taxon>Agaricineae</taxon>
        <taxon>Strophariaceae</taxon>
        <taxon>Agrocybe</taxon>
    </lineage>
</organism>
<evidence type="ECO:0000313" key="2">
    <source>
        <dbReference type="EMBL" id="KAJ3516579.1"/>
    </source>
</evidence>
<dbReference type="OrthoDB" id="1926878at2759"/>
<sequence>MDRSGALGGCAVKNNHSAVLKEVPSSPISASFQSSFKSFPVNNQRPIESHHDLFKERYMWETRAKDVEQQQLYEDPRPLVLRSKEMASIRARSTKSEDESEEDSEKQVDETSFVNDPDKMFYCRLAVDSRRGIFHDFDWEKHHRDALAQSKPPSEDFTPGPSKQPSHEDISESEAGDSDESEEDDSQPESDSEMEIDVEDEGSEGAATDEEGVETLDGRWTPCKKRRRTADVTTPRKNQRSRTLARPAPHSKAEEDNGPQLLAAQAKQVPR</sequence>
<evidence type="ECO:0000256" key="1">
    <source>
        <dbReference type="SAM" id="MobiDB-lite"/>
    </source>
</evidence>
<proteinExistence type="predicted"/>
<dbReference type="AlphaFoldDB" id="A0A9W8TFV1"/>
<feature type="compositionally biased region" description="Acidic residues" evidence="1">
    <location>
        <begin position="171"/>
        <end position="214"/>
    </location>
</feature>
<comment type="caution">
    <text evidence="2">The sequence shown here is derived from an EMBL/GenBank/DDBJ whole genome shotgun (WGS) entry which is preliminary data.</text>
</comment>
<feature type="region of interest" description="Disordered" evidence="1">
    <location>
        <begin position="75"/>
        <end position="113"/>
    </location>
</feature>
<accession>A0A9W8TFV1</accession>
<evidence type="ECO:0000313" key="3">
    <source>
        <dbReference type="Proteomes" id="UP001148786"/>
    </source>
</evidence>
<dbReference type="EMBL" id="JANKHO010000050">
    <property type="protein sequence ID" value="KAJ3516579.1"/>
    <property type="molecule type" value="Genomic_DNA"/>
</dbReference>
<name>A0A9W8TFV1_9AGAR</name>
<feature type="compositionally biased region" description="Basic and acidic residues" evidence="1">
    <location>
        <begin position="75"/>
        <end position="87"/>
    </location>
</feature>
<dbReference type="Proteomes" id="UP001148786">
    <property type="component" value="Unassembled WGS sequence"/>
</dbReference>
<keyword evidence="3" id="KW-1185">Reference proteome</keyword>